<evidence type="ECO:0000313" key="8">
    <source>
        <dbReference type="Proteomes" id="UP000001554"/>
    </source>
</evidence>
<feature type="region of interest" description="Disordered" evidence="5">
    <location>
        <begin position="583"/>
        <end position="616"/>
    </location>
</feature>
<feature type="compositionally biased region" description="Low complexity" evidence="5">
    <location>
        <begin position="431"/>
        <end position="445"/>
    </location>
</feature>
<dbReference type="SUPFAM" id="SSF57845">
    <property type="entry name" value="B-box zinc-binding domain"/>
    <property type="match status" value="1"/>
</dbReference>
<dbReference type="PROSITE" id="PS00518">
    <property type="entry name" value="ZF_RING_1"/>
    <property type="match status" value="1"/>
</dbReference>
<feature type="compositionally biased region" description="Polar residues" evidence="5">
    <location>
        <begin position="706"/>
        <end position="718"/>
    </location>
</feature>
<dbReference type="Pfam" id="PF00643">
    <property type="entry name" value="zf-B_box"/>
    <property type="match status" value="1"/>
</dbReference>
<feature type="compositionally biased region" description="Polar residues" evidence="5">
    <location>
        <begin position="583"/>
        <end position="609"/>
    </location>
</feature>
<dbReference type="GO" id="GO:0061630">
    <property type="term" value="F:ubiquitin protein ligase activity"/>
    <property type="evidence" value="ECO:0000318"/>
    <property type="project" value="GO_Central"/>
</dbReference>
<feature type="compositionally biased region" description="Polar residues" evidence="5">
    <location>
        <begin position="725"/>
        <end position="736"/>
    </location>
</feature>
<dbReference type="OrthoDB" id="654191at2759"/>
<dbReference type="Gene3D" id="3.30.40.10">
    <property type="entry name" value="Zinc/RING finger domain, C3HC4 (zinc finger)"/>
    <property type="match status" value="1"/>
</dbReference>
<dbReference type="RefSeq" id="XP_035697396.1">
    <property type="nucleotide sequence ID" value="XM_035841503.1"/>
</dbReference>
<evidence type="ECO:0000256" key="3">
    <source>
        <dbReference type="ARBA" id="ARBA00022833"/>
    </source>
</evidence>
<dbReference type="PROSITE" id="PS50119">
    <property type="entry name" value="ZF_BBOX"/>
    <property type="match status" value="1"/>
</dbReference>
<feature type="domain" description="B box-type" evidence="7">
    <location>
        <begin position="110"/>
        <end position="151"/>
    </location>
</feature>
<dbReference type="OMA" id="SCHANIK"/>
<dbReference type="SUPFAM" id="SSF57850">
    <property type="entry name" value="RING/U-box"/>
    <property type="match status" value="1"/>
</dbReference>
<dbReference type="InterPro" id="IPR001841">
    <property type="entry name" value="Znf_RING"/>
</dbReference>
<sequence>MAEASPEGEVDRSLETNIFDCSICLQIFTRPKVLPCGHTFCKNCLVTYVNGDWSFKCPTCMTSVYLAKKGVEGVERLTDNISLGNLRDDFASLTIINKQRSKVEGSIQQSNQQVCARHNDMEVKYYCPSCEEVICGECIVDEHNTHGVTRLVKALEKQAEQAREVMDEGRSWIDKVRGKITETEEAMMMLKLDEDVQSDSVDERAARLKEVLTQAVDKRASDLKKELSALFELKRFALTNRKEELETALATLLNCVEEIERCIASEETIALIRGRKVLQEVIQPLPEKTLLMDEQDSLLVFTPSPFDMPIISLGTVRRTKNACASPSKMGVFSFGKIHSTITFSASPINLPTRSLTTDQNATNSSASTSCFNLPTPTLTTVQSAPNSSTSTSPLNVPSCSLATVQQSPNASTSNVTSPINLPTRSLTTDQNAPNSSTTTSSPNVPSLCFTTVQNTPNSSTCSASTSTSPINVPAWSLRMVESDIWTRGTPKFSSKTVQRVRKPVVRKSSETTHAVDAFVKSLQQRSEEQHLLDPTFPKMCPERPRVTSVGAECAGNDVSQARPTNSGTGSHQDIVQVLLREPQSSTGVKWQPSSNPNHSSAAGTNTLPQSAPMERTGQQQLPIFKAQQELSALLQQQGPRRYLHVKRNTKKVNKVKDTVAKNFKFEIPHRDDASGGGNIDPSSSESTVVDNPQTNSMPTDAEGSVKDTSTSAEESTPQGAAALSDGTNAKSSDLDV</sequence>
<dbReference type="GO" id="GO:0008270">
    <property type="term" value="F:zinc ion binding"/>
    <property type="evidence" value="ECO:0007669"/>
    <property type="project" value="UniProtKB-KW"/>
</dbReference>
<dbReference type="InterPro" id="IPR000315">
    <property type="entry name" value="Znf_B-box"/>
</dbReference>
<dbReference type="InterPro" id="IPR047153">
    <property type="entry name" value="TRIM45/56/19-like"/>
</dbReference>
<evidence type="ECO:0000256" key="5">
    <source>
        <dbReference type="SAM" id="MobiDB-lite"/>
    </source>
</evidence>
<feature type="compositionally biased region" description="Polar residues" evidence="5">
    <location>
        <begin position="680"/>
        <end position="698"/>
    </location>
</feature>
<dbReference type="PANTHER" id="PTHR25462">
    <property type="entry name" value="BONUS, ISOFORM C-RELATED"/>
    <property type="match status" value="1"/>
</dbReference>
<dbReference type="Proteomes" id="UP000001554">
    <property type="component" value="Chromosome 14"/>
</dbReference>
<dbReference type="InterPro" id="IPR013083">
    <property type="entry name" value="Znf_RING/FYVE/PHD"/>
</dbReference>
<dbReference type="AlphaFoldDB" id="A0A9J7NC70"/>
<proteinExistence type="predicted"/>
<keyword evidence="2 4" id="KW-0863">Zinc-finger</keyword>
<dbReference type="SMART" id="SM00336">
    <property type="entry name" value="BBOX"/>
    <property type="match status" value="1"/>
</dbReference>
<dbReference type="InterPro" id="IPR027370">
    <property type="entry name" value="Znf-RING_euk"/>
</dbReference>
<name>A0A9J7NC70_BRAFL</name>
<dbReference type="GeneID" id="118430562"/>
<evidence type="ECO:0000256" key="4">
    <source>
        <dbReference type="PROSITE-ProRule" id="PRU00024"/>
    </source>
</evidence>
<dbReference type="PANTHER" id="PTHR25462:SF229">
    <property type="entry name" value="TRANSCRIPTION INTERMEDIARY FACTOR 1-BETA"/>
    <property type="match status" value="1"/>
</dbReference>
<evidence type="ECO:0000259" key="7">
    <source>
        <dbReference type="PROSITE" id="PS50119"/>
    </source>
</evidence>
<feature type="region of interest" description="Disordered" evidence="5">
    <location>
        <begin position="666"/>
        <end position="736"/>
    </location>
</feature>
<evidence type="ECO:0000256" key="2">
    <source>
        <dbReference type="ARBA" id="ARBA00022771"/>
    </source>
</evidence>
<organism evidence="8 9">
    <name type="scientific">Branchiostoma floridae</name>
    <name type="common">Florida lancelet</name>
    <name type="synonym">Amphioxus</name>
    <dbReference type="NCBI Taxonomy" id="7739"/>
    <lineage>
        <taxon>Eukaryota</taxon>
        <taxon>Metazoa</taxon>
        <taxon>Chordata</taxon>
        <taxon>Cephalochordata</taxon>
        <taxon>Leptocardii</taxon>
        <taxon>Amphioxiformes</taxon>
        <taxon>Branchiostomatidae</taxon>
        <taxon>Branchiostoma</taxon>
    </lineage>
</organism>
<keyword evidence="8" id="KW-1185">Reference proteome</keyword>
<protein>
    <submittedName>
        <fullName evidence="9">Mucin-5AC-like isoform X1</fullName>
    </submittedName>
</protein>
<dbReference type="InterPro" id="IPR017907">
    <property type="entry name" value="Znf_RING_CS"/>
</dbReference>
<dbReference type="KEGG" id="bfo:118430562"/>
<evidence type="ECO:0000256" key="1">
    <source>
        <dbReference type="ARBA" id="ARBA00022723"/>
    </source>
</evidence>
<dbReference type="Pfam" id="PF13445">
    <property type="entry name" value="zf-RING_UBOX"/>
    <property type="match status" value="1"/>
</dbReference>
<dbReference type="Gene3D" id="3.30.160.60">
    <property type="entry name" value="Classic Zinc Finger"/>
    <property type="match status" value="1"/>
</dbReference>
<evidence type="ECO:0000259" key="6">
    <source>
        <dbReference type="PROSITE" id="PS50089"/>
    </source>
</evidence>
<gene>
    <name evidence="9" type="primary">LOC118430562</name>
</gene>
<feature type="compositionally biased region" description="Polar residues" evidence="5">
    <location>
        <begin position="401"/>
        <end position="430"/>
    </location>
</feature>
<keyword evidence="3" id="KW-0862">Zinc</keyword>
<evidence type="ECO:0000313" key="9">
    <source>
        <dbReference type="RefSeq" id="XP_035697396.1"/>
    </source>
</evidence>
<feature type="region of interest" description="Disordered" evidence="5">
    <location>
        <begin position="401"/>
        <end position="445"/>
    </location>
</feature>
<dbReference type="CDD" id="cd19756">
    <property type="entry name" value="Bbox2"/>
    <property type="match status" value="1"/>
</dbReference>
<reference evidence="9" key="2">
    <citation type="submission" date="2025-08" db="UniProtKB">
        <authorList>
            <consortium name="RefSeq"/>
        </authorList>
    </citation>
    <scope>IDENTIFICATION</scope>
    <source>
        <strain evidence="9">S238N-H82</strain>
        <tissue evidence="9">Testes</tissue>
    </source>
</reference>
<accession>A0A9J7NC70</accession>
<dbReference type="PROSITE" id="PS50089">
    <property type="entry name" value="ZF_RING_2"/>
    <property type="match status" value="1"/>
</dbReference>
<feature type="domain" description="RING-type" evidence="6">
    <location>
        <begin position="21"/>
        <end position="60"/>
    </location>
</feature>
<dbReference type="SMART" id="SM00184">
    <property type="entry name" value="RING"/>
    <property type="match status" value="1"/>
</dbReference>
<reference evidence="8" key="1">
    <citation type="journal article" date="2020" name="Nat. Ecol. Evol.">
        <title>Deeply conserved synteny resolves early events in vertebrate evolution.</title>
        <authorList>
            <person name="Simakov O."/>
            <person name="Marletaz F."/>
            <person name="Yue J.X."/>
            <person name="O'Connell B."/>
            <person name="Jenkins J."/>
            <person name="Brandt A."/>
            <person name="Calef R."/>
            <person name="Tung C.H."/>
            <person name="Huang T.K."/>
            <person name="Schmutz J."/>
            <person name="Satoh N."/>
            <person name="Yu J.K."/>
            <person name="Putnam N.H."/>
            <person name="Green R.E."/>
            <person name="Rokhsar D.S."/>
        </authorList>
    </citation>
    <scope>NUCLEOTIDE SEQUENCE [LARGE SCALE GENOMIC DNA]</scope>
    <source>
        <strain evidence="8">S238N-H82</strain>
    </source>
</reference>
<keyword evidence="1" id="KW-0479">Metal-binding</keyword>